<dbReference type="InterPro" id="IPR000597">
    <property type="entry name" value="Ribosomal_uL3"/>
</dbReference>
<dbReference type="VEuPathDB" id="FungiDB:DD237_002210"/>
<dbReference type="GO" id="GO:0005762">
    <property type="term" value="C:mitochondrial large ribosomal subunit"/>
    <property type="evidence" value="ECO:0007669"/>
    <property type="project" value="TreeGrafter"/>
</dbReference>
<dbReference type="Proteomes" id="UP000286097">
    <property type="component" value="Unassembled WGS sequence"/>
</dbReference>
<evidence type="ECO:0000313" key="12">
    <source>
        <dbReference type="EMBL" id="RMX70216.1"/>
    </source>
</evidence>
<dbReference type="PANTHER" id="PTHR11229:SF8">
    <property type="entry name" value="LARGE RIBOSOMAL SUBUNIT PROTEIN UL3M"/>
    <property type="match status" value="1"/>
</dbReference>
<evidence type="ECO:0000256" key="7">
    <source>
        <dbReference type="ARBA" id="ARBA00023274"/>
    </source>
</evidence>
<accession>A0A3M6VVY4</accession>
<reference evidence="14 15" key="1">
    <citation type="submission" date="2018-06" db="EMBL/GenBank/DDBJ databases">
        <title>Comparative genomics of downy mildews reveals potential adaptations to biotrophy.</title>
        <authorList>
            <person name="Fletcher K."/>
            <person name="Klosterman S.J."/>
            <person name="Derevnina L."/>
            <person name="Martin F."/>
            <person name="Koike S."/>
            <person name="Reyes Chin-Wo S."/>
            <person name="Mou B."/>
            <person name="Michelmore R."/>
        </authorList>
    </citation>
    <scope>NUCLEOTIDE SEQUENCE [LARGE SCALE GENOMIC DNA]</scope>
    <source>
        <strain evidence="13 15">R13</strain>
        <strain evidence="12 14">R14</strain>
    </source>
</reference>
<dbReference type="FunFam" id="3.30.160.810:FF:000001">
    <property type="entry name" value="50S ribosomal protein L3"/>
    <property type="match status" value="1"/>
</dbReference>
<evidence type="ECO:0000256" key="9">
    <source>
        <dbReference type="ARBA" id="ARBA00035503"/>
    </source>
</evidence>
<dbReference type="InterPro" id="IPR019926">
    <property type="entry name" value="Ribosomal_uL3_CS"/>
</dbReference>
<dbReference type="InterPro" id="IPR009000">
    <property type="entry name" value="Transl_B-barrel_sf"/>
</dbReference>
<dbReference type="Pfam" id="PF00297">
    <property type="entry name" value="Ribosomal_L3"/>
    <property type="match status" value="1"/>
</dbReference>
<evidence type="ECO:0000313" key="15">
    <source>
        <dbReference type="Proteomes" id="UP000286097"/>
    </source>
</evidence>
<keyword evidence="6" id="KW-0496">Mitochondrion</keyword>
<feature type="region of interest" description="Disordered" evidence="11">
    <location>
        <begin position="176"/>
        <end position="210"/>
    </location>
</feature>
<sequence length="293" mass="32038">MWQGSRLLGKTFVTTSSRLSSFSTAISRVVATETSVDVAGWSSEKKRTGLLAVKIGMMPVWDHFGYRHNCTVLQVEECQVTQIKTADRHGFNALQLGVGLRKPKNVTKPVLGHLAKAGVPAKRQLQEFRVSEDALLPLGMKLSALHFTPGQYVDVCGTSKGKGFQGVMKRHNFAGQPASHGNSKTHRHMGSTGQCQDPGKVFKGKKMPGRMGGNRVTRDNLWIAKIDVERNLIYVKGSVPGNNGGIVRVTDARKKKLEAPLPYPTFVPAEGEALPSEIVAPHGDVDPYHYDEK</sequence>
<keyword evidence="7 10" id="KW-0687">Ribonucleoprotein</keyword>
<dbReference type="STRING" id="542832.A0A3M6VVY4"/>
<evidence type="ECO:0000256" key="2">
    <source>
        <dbReference type="ARBA" id="ARBA00004173"/>
    </source>
</evidence>
<evidence type="ECO:0000256" key="11">
    <source>
        <dbReference type="SAM" id="MobiDB-lite"/>
    </source>
</evidence>
<dbReference type="Gene3D" id="3.30.160.810">
    <property type="match status" value="1"/>
</dbReference>
<dbReference type="EMBL" id="QKXF01000087">
    <property type="protein sequence ID" value="RQM17895.1"/>
    <property type="molecule type" value="Genomic_DNA"/>
</dbReference>
<dbReference type="OrthoDB" id="274683at2759"/>
<evidence type="ECO:0000313" key="14">
    <source>
        <dbReference type="Proteomes" id="UP000282087"/>
    </source>
</evidence>
<comment type="similarity">
    <text evidence="3 10">Belongs to the universal ribosomal protein uL3 family.</text>
</comment>
<keyword evidence="5 10" id="KW-0689">Ribosomal protein</keyword>
<dbReference type="SUPFAM" id="SSF50447">
    <property type="entry name" value="Translation proteins"/>
    <property type="match status" value="1"/>
</dbReference>
<protein>
    <recommendedName>
        <fullName evidence="8">Large ribosomal subunit protein uL3m</fullName>
    </recommendedName>
    <alternativeName>
        <fullName evidence="9">50S ribosomal protein L3, chloroplastic</fullName>
    </alternativeName>
</protein>
<dbReference type="FunFam" id="2.40.30.10:FF:000004">
    <property type="entry name" value="50S ribosomal protein L3"/>
    <property type="match status" value="1"/>
</dbReference>
<evidence type="ECO:0000256" key="3">
    <source>
        <dbReference type="ARBA" id="ARBA00006540"/>
    </source>
</evidence>
<dbReference type="AlphaFoldDB" id="A0A3M6VVY4"/>
<dbReference type="PROSITE" id="PS00474">
    <property type="entry name" value="RIBOSOMAL_L3"/>
    <property type="match status" value="1"/>
</dbReference>
<evidence type="ECO:0000256" key="1">
    <source>
        <dbReference type="ARBA" id="ARBA00002570"/>
    </source>
</evidence>
<gene>
    <name evidence="13" type="ORF">DD237_002210</name>
    <name evidence="12" type="ORF">DD238_001031</name>
</gene>
<dbReference type="Gene3D" id="2.40.30.10">
    <property type="entry name" value="Translation factors"/>
    <property type="match status" value="1"/>
</dbReference>
<evidence type="ECO:0000256" key="6">
    <source>
        <dbReference type="ARBA" id="ARBA00023128"/>
    </source>
</evidence>
<organism evidence="12 14">
    <name type="scientific">Peronospora effusa</name>
    <dbReference type="NCBI Taxonomy" id="542832"/>
    <lineage>
        <taxon>Eukaryota</taxon>
        <taxon>Sar</taxon>
        <taxon>Stramenopiles</taxon>
        <taxon>Oomycota</taxon>
        <taxon>Peronosporomycetes</taxon>
        <taxon>Peronosporales</taxon>
        <taxon>Peronosporaceae</taxon>
        <taxon>Peronospora</taxon>
    </lineage>
</organism>
<dbReference type="InterPro" id="IPR019927">
    <property type="entry name" value="Ribosomal_uL3_bac/org-type"/>
</dbReference>
<keyword evidence="4" id="KW-0809">Transit peptide</keyword>
<comment type="caution">
    <text evidence="12">The sequence shown here is derived from an EMBL/GenBank/DDBJ whole genome shotgun (WGS) entry which is preliminary data.</text>
</comment>
<evidence type="ECO:0000256" key="4">
    <source>
        <dbReference type="ARBA" id="ARBA00022946"/>
    </source>
</evidence>
<dbReference type="GO" id="GO:0006412">
    <property type="term" value="P:translation"/>
    <property type="evidence" value="ECO:0007669"/>
    <property type="project" value="InterPro"/>
</dbReference>
<comment type="function">
    <text evidence="1">One of the primary rRNA binding proteins, it binds directly near the 3'-end of the 23S rRNA, where it nucleates assembly of the 50S subunit.</text>
</comment>
<dbReference type="PANTHER" id="PTHR11229">
    <property type="entry name" value="50S RIBOSOMAL PROTEIN L3"/>
    <property type="match status" value="1"/>
</dbReference>
<name>A0A3M6VVY4_9STRA</name>
<evidence type="ECO:0000313" key="13">
    <source>
        <dbReference type="EMBL" id="RQM17895.1"/>
    </source>
</evidence>
<dbReference type="EMBL" id="QLLG01000004">
    <property type="protein sequence ID" value="RMX70216.1"/>
    <property type="molecule type" value="Genomic_DNA"/>
</dbReference>
<evidence type="ECO:0000256" key="8">
    <source>
        <dbReference type="ARBA" id="ARBA00035209"/>
    </source>
</evidence>
<dbReference type="HAMAP" id="MF_01325_B">
    <property type="entry name" value="Ribosomal_uL3_B"/>
    <property type="match status" value="1"/>
</dbReference>
<dbReference type="NCBIfam" id="TIGR03625">
    <property type="entry name" value="L3_bact"/>
    <property type="match status" value="1"/>
</dbReference>
<dbReference type="Proteomes" id="UP000282087">
    <property type="component" value="Unassembled WGS sequence"/>
</dbReference>
<dbReference type="GO" id="GO:0003735">
    <property type="term" value="F:structural constituent of ribosome"/>
    <property type="evidence" value="ECO:0007669"/>
    <property type="project" value="InterPro"/>
</dbReference>
<evidence type="ECO:0000256" key="10">
    <source>
        <dbReference type="RuleBase" id="RU003905"/>
    </source>
</evidence>
<comment type="subcellular location">
    <subcellularLocation>
        <location evidence="2">Mitochondrion</location>
    </subcellularLocation>
</comment>
<proteinExistence type="inferred from homology"/>
<evidence type="ECO:0000256" key="5">
    <source>
        <dbReference type="ARBA" id="ARBA00022980"/>
    </source>
</evidence>
<keyword evidence="14" id="KW-1185">Reference proteome</keyword>